<protein>
    <recommendedName>
        <fullName evidence="7">tRNA (34-2'-O)-methyltransferase regulator WDR6</fullName>
    </recommendedName>
</protein>
<dbReference type="SMART" id="SM00320">
    <property type="entry name" value="WD40"/>
    <property type="match status" value="11"/>
</dbReference>
<dbReference type="GO" id="GO:0030488">
    <property type="term" value="P:tRNA methylation"/>
    <property type="evidence" value="ECO:0007669"/>
    <property type="project" value="TreeGrafter"/>
</dbReference>
<dbReference type="InterPro" id="IPR001680">
    <property type="entry name" value="WD40_rpt"/>
</dbReference>
<dbReference type="InterPro" id="IPR015943">
    <property type="entry name" value="WD40/YVTN_repeat-like_dom_sf"/>
</dbReference>
<comment type="similarity">
    <text evidence="6">Belongs to the WD repeat WDR6 family.</text>
</comment>
<keyword evidence="4" id="KW-0819">tRNA processing</keyword>
<dbReference type="PANTHER" id="PTHR14344">
    <property type="entry name" value="WD REPEAT PROTEIN"/>
    <property type="match status" value="1"/>
</dbReference>
<dbReference type="SUPFAM" id="SSF50978">
    <property type="entry name" value="WD40 repeat-like"/>
    <property type="match status" value="3"/>
</dbReference>
<evidence type="ECO:0000256" key="7">
    <source>
        <dbReference type="ARBA" id="ARBA00040154"/>
    </source>
</evidence>
<dbReference type="PROSITE" id="PS50294">
    <property type="entry name" value="WD_REPEATS_REGION"/>
    <property type="match status" value="1"/>
</dbReference>
<keyword evidence="2" id="KW-0963">Cytoplasm</keyword>
<evidence type="ECO:0000256" key="1">
    <source>
        <dbReference type="ARBA" id="ARBA00004496"/>
    </source>
</evidence>
<reference evidence="9" key="1">
    <citation type="submission" date="2022-01" db="EMBL/GenBank/DDBJ databases">
        <authorList>
            <person name="King R."/>
        </authorList>
    </citation>
    <scope>NUCLEOTIDE SEQUENCE</scope>
</reference>
<dbReference type="InterPro" id="IPR051973">
    <property type="entry name" value="tRNA_Anticodon_Mtase-Reg"/>
</dbReference>
<dbReference type="PANTHER" id="PTHR14344:SF3">
    <property type="entry name" value="WD REPEAT-CONTAINING PROTEIN 6"/>
    <property type="match status" value="1"/>
</dbReference>
<keyword evidence="10" id="KW-1185">Reference proteome</keyword>
<evidence type="ECO:0000256" key="4">
    <source>
        <dbReference type="ARBA" id="ARBA00022694"/>
    </source>
</evidence>
<evidence type="ECO:0000256" key="5">
    <source>
        <dbReference type="ARBA" id="ARBA00022737"/>
    </source>
</evidence>
<evidence type="ECO:0000313" key="9">
    <source>
        <dbReference type="EMBL" id="CAH1397318.1"/>
    </source>
</evidence>
<evidence type="ECO:0000256" key="2">
    <source>
        <dbReference type="ARBA" id="ARBA00022490"/>
    </source>
</evidence>
<dbReference type="Pfam" id="PF00400">
    <property type="entry name" value="WD40"/>
    <property type="match status" value="2"/>
</dbReference>
<feature type="repeat" description="WD" evidence="8">
    <location>
        <begin position="194"/>
        <end position="228"/>
    </location>
</feature>
<evidence type="ECO:0000256" key="8">
    <source>
        <dbReference type="PROSITE-ProRule" id="PRU00221"/>
    </source>
</evidence>
<organism evidence="9 10">
    <name type="scientific">Nezara viridula</name>
    <name type="common">Southern green stink bug</name>
    <name type="synonym">Cimex viridulus</name>
    <dbReference type="NCBI Taxonomy" id="85310"/>
    <lineage>
        <taxon>Eukaryota</taxon>
        <taxon>Metazoa</taxon>
        <taxon>Ecdysozoa</taxon>
        <taxon>Arthropoda</taxon>
        <taxon>Hexapoda</taxon>
        <taxon>Insecta</taxon>
        <taxon>Pterygota</taxon>
        <taxon>Neoptera</taxon>
        <taxon>Paraneoptera</taxon>
        <taxon>Hemiptera</taxon>
        <taxon>Heteroptera</taxon>
        <taxon>Panheteroptera</taxon>
        <taxon>Pentatomomorpha</taxon>
        <taxon>Pentatomoidea</taxon>
        <taxon>Pentatomidae</taxon>
        <taxon>Pentatominae</taxon>
        <taxon>Nezara</taxon>
    </lineage>
</organism>
<dbReference type="AlphaFoldDB" id="A0A9P0H849"/>
<evidence type="ECO:0000256" key="3">
    <source>
        <dbReference type="ARBA" id="ARBA00022574"/>
    </source>
</evidence>
<sequence>MSPNLPKIDGVLKSTIKQVPVTCLKFIGKYVIAAIGGDLHVFKPLSRVYQQFERIYKLELFSSQYIYGIIPNNFKIIVFGGRRVAFIETKQKFSCISVKTSWIVEDWILDSVWISDFEVAILTAHNVLLLYQCFPSIEVVSRINCIDQCILYSGKILNSKWEELIVLSGTVYQEVIIWSSGRSVSDEYPVIHRLKGHKGVIFSISYDEETQRICSTSDDRTIRVWTVKFPGSSSFIENWINAEITLSFSAFGHLARVWRSVFIPEGQLVSVGEDSQICLWNRSGELLSRWEHNGEIWCLDYSNFQVAVGGNGIIVRPIQPLPDLASIKLSEDFGLMRNIVINKNGDRIIITERGCLILYNNDILDYIEDKQFCSYCVLSISPSREYVVLGGIHGDIKLFKVLDSKLTELCKTSITGRVFSLSWSDSSTIVSNGLDGSLSVWELVETGDNINLEQKNSYVLPYSKERWITCAASLEDYLVCGDRMGSIHLFSSLTTIKDPVDSLRRLHDVKGVSDIKHINGITYSTGRDGTLREFTIKDDKLVLVSTLKLPMDWSTSVVHSDSYGLIIMGFHGSNFVLWNVEERITLLQLDCGGGHRSFDCIVDGNLGNLVISFIRMKEMKYICCPVEAVSHQTVLAGYHKKAINCCCLLSLKEDGMASILTGSEDNSIRLSLIDQLDWKCSSSYLRHISSVRAAVLVDDVLVTAGGRAQMILWHVQNYSGETRLQEIDSHMIREESEHRRSWRTAEPLVDPEMRYMDLKIVKQSDGIYSIFSSCSDGMLRIFSYDKEDKKLCLINSLESNQGCLLKISTFQWQDELVVVTAGTSGSVSFWYVPYNKIPQRSHSLHSLGINSMDLTLNKKHLILCTGGDDTALVLTAFSLEKKGKESITFSLREHVHYCQITGLKITQDYIVSIGLDQKLCLINWSFDGNFFKTSILTIFNSTVLDIHGLLTWPIINSDQMKILVFGRGFEVLHFDRSKIFSSK</sequence>
<dbReference type="PROSITE" id="PS50082">
    <property type="entry name" value="WD_REPEATS_2"/>
    <property type="match status" value="1"/>
</dbReference>
<dbReference type="Gene3D" id="2.130.10.10">
    <property type="entry name" value="YVTN repeat-like/Quinoprotein amine dehydrogenase"/>
    <property type="match status" value="3"/>
</dbReference>
<accession>A0A9P0H849</accession>
<dbReference type="OrthoDB" id="5594999at2759"/>
<dbReference type="EMBL" id="OV725079">
    <property type="protein sequence ID" value="CAH1397318.1"/>
    <property type="molecule type" value="Genomic_DNA"/>
</dbReference>
<keyword evidence="3 8" id="KW-0853">WD repeat</keyword>
<gene>
    <name evidence="9" type="ORF">NEZAVI_LOCUS7165</name>
</gene>
<evidence type="ECO:0000256" key="6">
    <source>
        <dbReference type="ARBA" id="ARBA00038255"/>
    </source>
</evidence>
<comment type="subcellular location">
    <subcellularLocation>
        <location evidence="1">Cytoplasm</location>
    </subcellularLocation>
</comment>
<proteinExistence type="inferred from homology"/>
<dbReference type="Proteomes" id="UP001152798">
    <property type="component" value="Chromosome 3"/>
</dbReference>
<keyword evidence="5" id="KW-0677">Repeat</keyword>
<dbReference type="GO" id="GO:0005737">
    <property type="term" value="C:cytoplasm"/>
    <property type="evidence" value="ECO:0007669"/>
    <property type="project" value="UniProtKB-SubCell"/>
</dbReference>
<dbReference type="InterPro" id="IPR036322">
    <property type="entry name" value="WD40_repeat_dom_sf"/>
</dbReference>
<name>A0A9P0H849_NEZVI</name>
<evidence type="ECO:0000313" key="10">
    <source>
        <dbReference type="Proteomes" id="UP001152798"/>
    </source>
</evidence>